<proteinExistence type="inferred from homology"/>
<keyword evidence="8 9" id="KW-0472">Membrane</keyword>
<dbReference type="KEGG" id="amic:Ami3637_04870"/>
<feature type="transmembrane region" description="Helical" evidence="9">
    <location>
        <begin position="426"/>
        <end position="444"/>
    </location>
</feature>
<evidence type="ECO:0000256" key="9">
    <source>
        <dbReference type="SAM" id="Phobius"/>
    </source>
</evidence>
<protein>
    <submittedName>
        <fullName evidence="10">Amino acid permease</fullName>
    </submittedName>
</protein>
<dbReference type="InterPro" id="IPR004754">
    <property type="entry name" value="Amino_acid_antiprt"/>
</dbReference>
<evidence type="ECO:0000256" key="3">
    <source>
        <dbReference type="ARBA" id="ARBA00022448"/>
    </source>
</evidence>
<keyword evidence="11" id="KW-1185">Reference proteome</keyword>
<dbReference type="PANTHER" id="PTHR42770">
    <property type="entry name" value="AMINO ACID TRANSPORTER-RELATED"/>
    <property type="match status" value="1"/>
</dbReference>
<name>A0A6P1MD94_9FIRM</name>
<evidence type="ECO:0000256" key="8">
    <source>
        <dbReference type="ARBA" id="ARBA00023136"/>
    </source>
</evidence>
<dbReference type="GO" id="GO:0022857">
    <property type="term" value="F:transmembrane transporter activity"/>
    <property type="evidence" value="ECO:0007669"/>
    <property type="project" value="InterPro"/>
</dbReference>
<comment type="subcellular location">
    <subcellularLocation>
        <location evidence="1">Cell membrane</location>
        <topology evidence="1">Multi-pass membrane protein</topology>
    </subcellularLocation>
</comment>
<gene>
    <name evidence="10" type="ORF">Ami3637_04870</name>
</gene>
<dbReference type="PANTHER" id="PTHR42770:SF4">
    <property type="entry name" value="ARGININE_ORNITHINE ANTIPORTER-RELATED"/>
    <property type="match status" value="1"/>
</dbReference>
<evidence type="ECO:0000256" key="4">
    <source>
        <dbReference type="ARBA" id="ARBA00022475"/>
    </source>
</evidence>
<feature type="transmembrane region" description="Helical" evidence="9">
    <location>
        <begin position="159"/>
        <end position="181"/>
    </location>
</feature>
<dbReference type="EMBL" id="CP047591">
    <property type="protein sequence ID" value="QHI71811.1"/>
    <property type="molecule type" value="Genomic_DNA"/>
</dbReference>
<evidence type="ECO:0000256" key="1">
    <source>
        <dbReference type="ARBA" id="ARBA00004651"/>
    </source>
</evidence>
<feature type="transmembrane region" description="Helical" evidence="9">
    <location>
        <begin position="98"/>
        <end position="123"/>
    </location>
</feature>
<feature type="transmembrane region" description="Helical" evidence="9">
    <location>
        <begin position="132"/>
        <end position="153"/>
    </location>
</feature>
<keyword evidence="6" id="KW-0029">Amino-acid transport</keyword>
<dbReference type="PIRSF" id="PIRSF006060">
    <property type="entry name" value="AA_transporter"/>
    <property type="match status" value="1"/>
</dbReference>
<feature type="transmembrane region" description="Helical" evidence="9">
    <location>
        <begin position="456"/>
        <end position="481"/>
    </location>
</feature>
<evidence type="ECO:0000256" key="2">
    <source>
        <dbReference type="ARBA" id="ARBA00008220"/>
    </source>
</evidence>
<dbReference type="Pfam" id="PF13520">
    <property type="entry name" value="AA_permease_2"/>
    <property type="match status" value="1"/>
</dbReference>
<dbReference type="InterPro" id="IPR002293">
    <property type="entry name" value="AA/rel_permease1"/>
</dbReference>
<evidence type="ECO:0000256" key="7">
    <source>
        <dbReference type="ARBA" id="ARBA00022989"/>
    </source>
</evidence>
<comment type="similarity">
    <text evidence="2">Belongs to the amino acid-polyamine-organocation (APC) superfamily. Basic amino acid/polyamine antiporter (APA) (TC 2.A.3.2) family.</text>
</comment>
<feature type="transmembrane region" description="Helical" evidence="9">
    <location>
        <begin position="15"/>
        <end position="35"/>
    </location>
</feature>
<keyword evidence="4" id="KW-1003">Cell membrane</keyword>
<evidence type="ECO:0000313" key="11">
    <source>
        <dbReference type="Proteomes" id="UP000463883"/>
    </source>
</evidence>
<feature type="transmembrane region" description="Helical" evidence="9">
    <location>
        <begin position="338"/>
        <end position="357"/>
    </location>
</feature>
<dbReference type="GO" id="GO:0006865">
    <property type="term" value="P:amino acid transport"/>
    <property type="evidence" value="ECO:0007669"/>
    <property type="project" value="UniProtKB-KW"/>
</dbReference>
<organism evidence="10 11">
    <name type="scientific">Aminipila terrae</name>
    <dbReference type="NCBI Taxonomy" id="2697030"/>
    <lineage>
        <taxon>Bacteria</taxon>
        <taxon>Bacillati</taxon>
        <taxon>Bacillota</taxon>
        <taxon>Clostridia</taxon>
        <taxon>Peptostreptococcales</taxon>
        <taxon>Anaerovoracaceae</taxon>
        <taxon>Aminipila</taxon>
    </lineage>
</organism>
<feature type="transmembrane region" description="Helical" evidence="9">
    <location>
        <begin position="239"/>
        <end position="263"/>
    </location>
</feature>
<evidence type="ECO:0000313" key="10">
    <source>
        <dbReference type="EMBL" id="QHI71811.1"/>
    </source>
</evidence>
<feature type="transmembrane region" description="Helical" evidence="9">
    <location>
        <begin position="283"/>
        <end position="309"/>
    </location>
</feature>
<reference evidence="10 11" key="1">
    <citation type="submission" date="2020-01" db="EMBL/GenBank/DDBJ databases">
        <title>Genomic analysis of Aminipila sp. CBA3637.</title>
        <authorList>
            <person name="Kim Y.B."/>
            <person name="Roh S.W."/>
        </authorList>
    </citation>
    <scope>NUCLEOTIDE SEQUENCE [LARGE SCALE GENOMIC DNA]</scope>
    <source>
        <strain evidence="10 11">CBA3637</strain>
    </source>
</reference>
<dbReference type="NCBIfam" id="TIGR00905">
    <property type="entry name" value="2A0302"/>
    <property type="match status" value="1"/>
</dbReference>
<keyword evidence="7 9" id="KW-1133">Transmembrane helix</keyword>
<dbReference type="GO" id="GO:0005886">
    <property type="term" value="C:plasma membrane"/>
    <property type="evidence" value="ECO:0007669"/>
    <property type="project" value="UniProtKB-SubCell"/>
</dbReference>
<keyword evidence="3" id="KW-0813">Transport</keyword>
<feature type="transmembrane region" description="Helical" evidence="9">
    <location>
        <begin position="47"/>
        <end position="69"/>
    </location>
</feature>
<dbReference type="AlphaFoldDB" id="A0A6P1MD94"/>
<dbReference type="Gene3D" id="1.20.1740.10">
    <property type="entry name" value="Amino acid/polyamine transporter I"/>
    <property type="match status" value="1"/>
</dbReference>
<evidence type="ECO:0000256" key="5">
    <source>
        <dbReference type="ARBA" id="ARBA00022692"/>
    </source>
</evidence>
<feature type="transmembrane region" description="Helical" evidence="9">
    <location>
        <begin position="363"/>
        <end position="382"/>
    </location>
</feature>
<sequence length="484" mass="51700">MNNDSSNSGTKQLGFIRLTGIIIGSTIGGGVFSMAGDMAAKGANTAAVLTGWAICGVGMFGLMMCFFGLNRLRPDLTNGIYSYAREGFGDFVGFNSAWGYWISALLCNVAYTTLLFAAIGYFFPVFEKGNNLISIVCASAVIWFLNFLVLRGVKEATAINIVTTIAKIIPIFIFILAVIVIRAFDPAIFMSNFWGEQGGPAFLDQVKGTTGATVWAFIGVEGAVVVSARAKKSSDVGKASMVGFLGLLSIYLLTSILSMGIMTRAELAELGNPPMAAIFQSVVGPWGGALINLGVILSLAGALLGWTIIAAETPFMAAKLGVFAKAFAKENEQGSPSFSLFMTNGIIQLFLIIIFFQASTYQIFYNLSASMIMIPYLLSAMYYLKVVLKKEGLESHTGSQLFAARVFSILGTVYGAWMLYSSGVMSLLFTTLLYAPGIIIYIKGKKEKNEVAFSNPVNLALAIILAALAILAIALMAMGIYSPL</sequence>
<evidence type="ECO:0000256" key="6">
    <source>
        <dbReference type="ARBA" id="ARBA00022970"/>
    </source>
</evidence>
<dbReference type="InterPro" id="IPR050367">
    <property type="entry name" value="APC_superfamily"/>
</dbReference>
<keyword evidence="5 9" id="KW-0812">Transmembrane</keyword>
<dbReference type="RefSeq" id="WP_162361585.1">
    <property type="nucleotide sequence ID" value="NZ_CP047591.1"/>
</dbReference>
<accession>A0A6P1MD94</accession>
<dbReference type="Proteomes" id="UP000463883">
    <property type="component" value="Chromosome"/>
</dbReference>